<evidence type="ECO:0000256" key="1">
    <source>
        <dbReference type="SAM" id="MobiDB-lite"/>
    </source>
</evidence>
<proteinExistence type="predicted"/>
<feature type="region of interest" description="Disordered" evidence="1">
    <location>
        <begin position="408"/>
        <end position="443"/>
    </location>
</feature>
<feature type="region of interest" description="Disordered" evidence="1">
    <location>
        <begin position="868"/>
        <end position="897"/>
    </location>
</feature>
<keyword evidence="3" id="KW-1185">Reference proteome</keyword>
<dbReference type="AlphaFoldDB" id="A0A2T6ZH81"/>
<comment type="caution">
    <text evidence="2">The sequence shown here is derived from an EMBL/GenBank/DDBJ whole genome shotgun (WGS) entry which is preliminary data.</text>
</comment>
<organism evidence="2 3">
    <name type="scientific">Tuber borchii</name>
    <name type="common">White truffle</name>
    <dbReference type="NCBI Taxonomy" id="42251"/>
    <lineage>
        <taxon>Eukaryota</taxon>
        <taxon>Fungi</taxon>
        <taxon>Dikarya</taxon>
        <taxon>Ascomycota</taxon>
        <taxon>Pezizomycotina</taxon>
        <taxon>Pezizomycetes</taxon>
        <taxon>Pezizales</taxon>
        <taxon>Tuberaceae</taxon>
        <taxon>Tuber</taxon>
    </lineage>
</organism>
<dbReference type="OrthoDB" id="5504215at2759"/>
<dbReference type="EMBL" id="NESQ01000267">
    <property type="protein sequence ID" value="PUU74858.1"/>
    <property type="molecule type" value="Genomic_DNA"/>
</dbReference>
<gene>
    <name evidence="2" type="ORF">B9Z19DRAFT_1067880</name>
</gene>
<protein>
    <submittedName>
        <fullName evidence="2">Uncharacterized protein</fullName>
    </submittedName>
</protein>
<accession>A0A2T6ZH81</accession>
<feature type="region of interest" description="Disordered" evidence="1">
    <location>
        <begin position="781"/>
        <end position="816"/>
    </location>
</feature>
<feature type="compositionally biased region" description="Polar residues" evidence="1">
    <location>
        <begin position="137"/>
        <end position="152"/>
    </location>
</feature>
<feature type="compositionally biased region" description="Basic and acidic residues" evidence="1">
    <location>
        <begin position="420"/>
        <end position="429"/>
    </location>
</feature>
<feature type="compositionally biased region" description="Polar residues" evidence="1">
    <location>
        <begin position="103"/>
        <end position="119"/>
    </location>
</feature>
<dbReference type="Proteomes" id="UP000244722">
    <property type="component" value="Unassembled WGS sequence"/>
</dbReference>
<feature type="region of interest" description="Disordered" evidence="1">
    <location>
        <begin position="98"/>
        <end position="179"/>
    </location>
</feature>
<feature type="region of interest" description="Disordered" evidence="1">
    <location>
        <begin position="258"/>
        <end position="287"/>
    </location>
</feature>
<dbReference type="STRING" id="42251.A0A2T6ZH81"/>
<name>A0A2T6ZH81_TUBBO</name>
<feature type="compositionally biased region" description="Low complexity" evidence="1">
    <location>
        <begin position="166"/>
        <end position="178"/>
    </location>
</feature>
<sequence>MTDNVNENGERGLVPVSRRTYMAPGGDYTRLTFEHVENCKCGDEASDDHIRMIIRNGGFETFEQVEAAIKGILLTRGCFECRFDRRSTLGMYVRQHSADDSSFGPSSGNLVWDSQTTDGGTHLTPKMLEQPVHPDQASISWPSVANDSQSAQRVAADDAPQADSQLSSSYDGSGLPSSIMRRLSPGEQRMYGPGFQLDHASDVTYRPSGDVSSPAIGSGFRSESFSQHIPEVRPAVPMSRAHVRFAGRVKAVVPPLVERTPSPRDVPMNLGSSKNTNGSGMGDSKHAIPESSVLSQIVSVPPTASSVTTDMIDALNDITAGRAQSPVSESSEYSHINISEVRFEAKDGYKNIDDVIDDLRLLGRSHNKPTEVLDRALGTIVSLESRESRNCRRIEELEDIIDNKRCEEQASGPAMRTIGKKNEPREKNKNPTSGVKGPAPPIPLRINTVSGPAACVTNIWTEVVKRNNKVIPTGKLVNPPSRNTKQQSAIPNLIPARDRYLTMRFATRNNVVLPEGCSTEAIRARINSFFTNRAKIGSGHPYLKEARLRRDIGCIYMTLADHSADDIYGMLAGCHTVLLRDLNLPDFMFEKDTKKVKILVLGIPLCDTGRGSLWKVEDWTGDKVYDGLRVDLEQSNPGIITSGRPNIIGSINAMKSNKMTMCQVQFMAEKWKELDAAVNAGRICLRGGNRACRIWTEHKPATVCSKCQLIGYIQTMCSTQPRCRLCRGGHWTREHMCSVLNCPGETGESCEHTIRACFLCESSGHFTGYNKCPALRSTPDTGIPDTKHSPITADETSYTEVNDESRNRGRRNRRGWKGETLIQAQLDEINKGTGSAKIPSVKVDRVRNDKNHSKEVVVLPAPGLNKDPRIMEYENSGPSGLRAGPRKGRKADDKGKAVCEDVDADDIFGDEICGRPSTAPPRSN</sequence>
<reference evidence="2 3" key="1">
    <citation type="submission" date="2017-04" db="EMBL/GenBank/DDBJ databases">
        <title>Draft genome sequence of Tuber borchii Vittad., a whitish edible truffle.</title>
        <authorList>
            <consortium name="DOE Joint Genome Institute"/>
            <person name="Murat C."/>
            <person name="Kuo A."/>
            <person name="Barry K.W."/>
            <person name="Clum A."/>
            <person name="Dockter R.B."/>
            <person name="Fauchery L."/>
            <person name="Iotti M."/>
            <person name="Kohler A."/>
            <person name="Labutti K."/>
            <person name="Lindquist E.A."/>
            <person name="Lipzen A."/>
            <person name="Ohm R.A."/>
            <person name="Wang M."/>
            <person name="Grigoriev I.V."/>
            <person name="Zambonelli A."/>
            <person name="Martin F.M."/>
        </authorList>
    </citation>
    <scope>NUCLEOTIDE SEQUENCE [LARGE SCALE GENOMIC DNA]</scope>
    <source>
        <strain evidence="2 3">Tbo3840</strain>
    </source>
</reference>
<evidence type="ECO:0000313" key="2">
    <source>
        <dbReference type="EMBL" id="PUU74858.1"/>
    </source>
</evidence>
<evidence type="ECO:0000313" key="3">
    <source>
        <dbReference type="Proteomes" id="UP000244722"/>
    </source>
</evidence>